<comment type="function">
    <text evidence="9 10">Intramembrane glycolipid transporter that operates in the biosynthetic pathway of dolichol-linked oligosaccharides, the glycan precursors employed in protein asparagine (N)-glycosylation. The sequential addition of sugars to dolichol pyrophosphate produces dolichol-linked oligosaccharides containing fourteen sugars, including two GlcNAcs, nine mannoses and three glucoses. Once assembled, the oligosaccharide is transferred from the lipid to nascent proteins by oligosaccharyltransferases. The assembly of dolichol-linked oligosaccharides begins on the cytosolic side of the endoplasmic reticulum membrane and finishes in its lumen. RFT1 could mediate the translocation of the cytosolically oriented intermediate DolPP-GlcNAc2Man5, produced by ALG11, into the ER lumen where dolichol-linked oligosaccharides assembly continues. However, the intramembrane lipid transporter activity could not be confirmed in vitro.</text>
</comment>
<evidence type="ECO:0000256" key="3">
    <source>
        <dbReference type="ARBA" id="ARBA00010288"/>
    </source>
</evidence>
<feature type="transmembrane region" description="Helical" evidence="10">
    <location>
        <begin position="358"/>
        <end position="378"/>
    </location>
</feature>
<comment type="subcellular location">
    <subcellularLocation>
        <location evidence="1 10">Endoplasmic reticulum membrane</location>
        <topology evidence="1 10">Multi-pass membrane protein</topology>
    </subcellularLocation>
</comment>
<comment type="pathway">
    <text evidence="2">Protein modification; protein glycosylation.</text>
</comment>
<evidence type="ECO:0000256" key="10">
    <source>
        <dbReference type="RuleBase" id="RU365067"/>
    </source>
</evidence>
<proteinExistence type="inferred from homology"/>
<name>A0A4Y7TAB0_COPMI</name>
<dbReference type="EMBL" id="QPFP01000023">
    <property type="protein sequence ID" value="TEB30499.1"/>
    <property type="molecule type" value="Genomic_DNA"/>
</dbReference>
<feature type="transmembrane region" description="Helical" evidence="10">
    <location>
        <begin position="390"/>
        <end position="414"/>
    </location>
</feature>
<gene>
    <name evidence="12" type="ORF">FA13DRAFT_1764538</name>
</gene>
<feature type="transmembrane region" description="Helical" evidence="10">
    <location>
        <begin position="229"/>
        <end position="247"/>
    </location>
</feature>
<evidence type="ECO:0000256" key="5">
    <source>
        <dbReference type="ARBA" id="ARBA00022824"/>
    </source>
</evidence>
<feature type="transmembrane region" description="Helical" evidence="10">
    <location>
        <begin position="37"/>
        <end position="54"/>
    </location>
</feature>
<comment type="caution">
    <text evidence="12">The sequence shown here is derived from an EMBL/GenBank/DDBJ whole genome shotgun (WGS) entry which is preliminary data.</text>
</comment>
<dbReference type="GO" id="GO:0006488">
    <property type="term" value="P:dolichol-linked oligosaccharide biosynthetic process"/>
    <property type="evidence" value="ECO:0007669"/>
    <property type="project" value="InterPro"/>
</dbReference>
<dbReference type="Pfam" id="PF04506">
    <property type="entry name" value="Rft-1"/>
    <property type="match status" value="1"/>
</dbReference>
<keyword evidence="6 10" id="KW-1133">Transmembrane helix</keyword>
<evidence type="ECO:0000313" key="12">
    <source>
        <dbReference type="EMBL" id="TEB30499.1"/>
    </source>
</evidence>
<feature type="transmembrane region" description="Helical" evidence="10">
    <location>
        <begin position="74"/>
        <end position="93"/>
    </location>
</feature>
<evidence type="ECO:0000256" key="8">
    <source>
        <dbReference type="ARBA" id="ARBA00044793"/>
    </source>
</evidence>
<keyword evidence="5 10" id="KW-0256">Endoplasmic reticulum</keyword>
<dbReference type="GO" id="GO:0005789">
    <property type="term" value="C:endoplasmic reticulum membrane"/>
    <property type="evidence" value="ECO:0007669"/>
    <property type="project" value="UniProtKB-SubCell"/>
</dbReference>
<feature type="region of interest" description="Disordered" evidence="11">
    <location>
        <begin position="1"/>
        <end position="35"/>
    </location>
</feature>
<sequence>MSTKSRRRPLASPSISDDASSQSSKVNSTPTGPRKSLFTSSLTSLTFLIALQLFSRFFTSVLNSALLRLASPKAFGTAAIQFELVLSTILVVSREGVRNAILRTDSKEKKDEGCVTGWVGREDEDRYVKQLNLTFLPILLGVPLSLLTSFVYLSTASSEVRAQPHLSLAVGIYAVAALVELAGEPMHNRAMIELKTDVRVRAEGLGITAKSLATLAILYFDAWRGQDDLALIAFALGQLAYAGTVWVKPKARASNAGKEGYFDKGLLNLSATMTAQSVIKHVLTEGDKLMLTFFSPLQDQGGYAVAANYGSLLARIIFQPLEETLRLYFSKLLTSPSGSSLSTASTALTSLLLTQTSFSLLFVLFGSSYLPFVLPLVLPPKYAATSAGSILGAWVYLIPWLSLNGSLEAFLSSAAGAGEVRRQSKWMFAFSVIYISTAVFLYRLGWGDVSLIYANCVSLAARAAYCLAFSKRFFSSFPTAASENATATQNVGTTEKTQPTAQGGEFRLANGLPRLPFLIAVSASAVIIQLSSKRFNVASAVAKGGKYVLFQRDVLTHVVVGGALGVGCLAVWWVSSGKSVLETVRSQRGGRVKAD</sequence>
<comment type="similarity">
    <text evidence="3 10">Belongs to the RFT1 family.</text>
</comment>
<evidence type="ECO:0000256" key="4">
    <source>
        <dbReference type="ARBA" id="ARBA00022692"/>
    </source>
</evidence>
<feature type="transmembrane region" description="Helical" evidence="10">
    <location>
        <begin position="554"/>
        <end position="575"/>
    </location>
</feature>
<evidence type="ECO:0000256" key="2">
    <source>
        <dbReference type="ARBA" id="ARBA00004922"/>
    </source>
</evidence>
<keyword evidence="10" id="KW-0813">Transport</keyword>
<evidence type="ECO:0000313" key="13">
    <source>
        <dbReference type="Proteomes" id="UP000298030"/>
    </source>
</evidence>
<keyword evidence="7 10" id="KW-0472">Membrane</keyword>
<evidence type="ECO:0000256" key="9">
    <source>
        <dbReference type="ARBA" id="ARBA00045912"/>
    </source>
</evidence>
<feature type="transmembrane region" description="Helical" evidence="10">
    <location>
        <begin position="131"/>
        <end position="153"/>
    </location>
</feature>
<protein>
    <recommendedName>
        <fullName evidence="8 10">Man(5)GlcNAc(2)-PP-dolichol translocation protein RFT1</fullName>
    </recommendedName>
</protein>
<dbReference type="Proteomes" id="UP000298030">
    <property type="component" value="Unassembled WGS sequence"/>
</dbReference>
<dbReference type="GO" id="GO:0034203">
    <property type="term" value="P:glycolipid translocation"/>
    <property type="evidence" value="ECO:0007669"/>
    <property type="project" value="TreeGrafter"/>
</dbReference>
<feature type="transmembrane region" description="Helical" evidence="10">
    <location>
        <begin position="204"/>
        <end position="223"/>
    </location>
</feature>
<keyword evidence="13" id="KW-1185">Reference proteome</keyword>
<feature type="transmembrane region" description="Helical" evidence="10">
    <location>
        <begin position="426"/>
        <end position="445"/>
    </location>
</feature>
<keyword evidence="4 10" id="KW-0812">Transmembrane</keyword>
<reference evidence="12 13" key="1">
    <citation type="journal article" date="2019" name="Nat. Ecol. Evol.">
        <title>Megaphylogeny resolves global patterns of mushroom evolution.</title>
        <authorList>
            <person name="Varga T."/>
            <person name="Krizsan K."/>
            <person name="Foldi C."/>
            <person name="Dima B."/>
            <person name="Sanchez-Garcia M."/>
            <person name="Sanchez-Ramirez S."/>
            <person name="Szollosi G.J."/>
            <person name="Szarkandi J.G."/>
            <person name="Papp V."/>
            <person name="Albert L."/>
            <person name="Andreopoulos W."/>
            <person name="Angelini C."/>
            <person name="Antonin V."/>
            <person name="Barry K.W."/>
            <person name="Bougher N.L."/>
            <person name="Buchanan P."/>
            <person name="Buyck B."/>
            <person name="Bense V."/>
            <person name="Catcheside P."/>
            <person name="Chovatia M."/>
            <person name="Cooper J."/>
            <person name="Damon W."/>
            <person name="Desjardin D."/>
            <person name="Finy P."/>
            <person name="Geml J."/>
            <person name="Haridas S."/>
            <person name="Hughes K."/>
            <person name="Justo A."/>
            <person name="Karasinski D."/>
            <person name="Kautmanova I."/>
            <person name="Kiss B."/>
            <person name="Kocsube S."/>
            <person name="Kotiranta H."/>
            <person name="LaButti K.M."/>
            <person name="Lechner B.E."/>
            <person name="Liimatainen K."/>
            <person name="Lipzen A."/>
            <person name="Lukacs Z."/>
            <person name="Mihaltcheva S."/>
            <person name="Morgado L.N."/>
            <person name="Niskanen T."/>
            <person name="Noordeloos M.E."/>
            <person name="Ohm R.A."/>
            <person name="Ortiz-Santana B."/>
            <person name="Ovrebo C."/>
            <person name="Racz N."/>
            <person name="Riley R."/>
            <person name="Savchenko A."/>
            <person name="Shiryaev A."/>
            <person name="Soop K."/>
            <person name="Spirin V."/>
            <person name="Szebenyi C."/>
            <person name="Tomsovsky M."/>
            <person name="Tulloss R.E."/>
            <person name="Uehling J."/>
            <person name="Grigoriev I.V."/>
            <person name="Vagvolgyi C."/>
            <person name="Papp T."/>
            <person name="Martin F.M."/>
            <person name="Miettinen O."/>
            <person name="Hibbett D.S."/>
            <person name="Nagy L.G."/>
        </authorList>
    </citation>
    <scope>NUCLEOTIDE SEQUENCE [LARGE SCALE GENOMIC DNA]</scope>
    <source>
        <strain evidence="12 13">FP101781</strain>
    </source>
</reference>
<dbReference type="OrthoDB" id="9979195at2759"/>
<organism evidence="12 13">
    <name type="scientific">Coprinellus micaceus</name>
    <name type="common">Glistening ink-cap mushroom</name>
    <name type="synonym">Coprinus micaceus</name>
    <dbReference type="NCBI Taxonomy" id="71717"/>
    <lineage>
        <taxon>Eukaryota</taxon>
        <taxon>Fungi</taxon>
        <taxon>Dikarya</taxon>
        <taxon>Basidiomycota</taxon>
        <taxon>Agaricomycotina</taxon>
        <taxon>Agaricomycetes</taxon>
        <taxon>Agaricomycetidae</taxon>
        <taxon>Agaricales</taxon>
        <taxon>Agaricineae</taxon>
        <taxon>Psathyrellaceae</taxon>
        <taxon>Coprinellus</taxon>
    </lineage>
</organism>
<dbReference type="AlphaFoldDB" id="A0A4Y7TAB0"/>
<evidence type="ECO:0000256" key="7">
    <source>
        <dbReference type="ARBA" id="ARBA00023136"/>
    </source>
</evidence>
<accession>A0A4Y7TAB0</accession>
<dbReference type="STRING" id="71717.A0A4Y7TAB0"/>
<dbReference type="InterPro" id="IPR007594">
    <property type="entry name" value="RFT1"/>
</dbReference>
<dbReference type="PANTHER" id="PTHR13117">
    <property type="entry name" value="ENDOPLASMIC RETICULUM MULTISPAN TRANSMEMBRANE PROTEIN-RELATED"/>
    <property type="match status" value="1"/>
</dbReference>
<evidence type="ECO:0000256" key="6">
    <source>
        <dbReference type="ARBA" id="ARBA00022989"/>
    </source>
</evidence>
<evidence type="ECO:0000256" key="11">
    <source>
        <dbReference type="SAM" id="MobiDB-lite"/>
    </source>
</evidence>
<feature type="compositionally biased region" description="Low complexity" evidence="11">
    <location>
        <begin position="12"/>
        <end position="28"/>
    </location>
</feature>
<feature type="transmembrane region" description="Helical" evidence="10">
    <location>
        <begin position="165"/>
        <end position="183"/>
    </location>
</feature>
<dbReference type="PANTHER" id="PTHR13117:SF5">
    <property type="entry name" value="PROTEIN RFT1 HOMOLOG"/>
    <property type="match status" value="1"/>
</dbReference>
<evidence type="ECO:0000256" key="1">
    <source>
        <dbReference type="ARBA" id="ARBA00004477"/>
    </source>
</evidence>